<accession>A0A069PRY5</accession>
<evidence type="ECO:0000313" key="4">
    <source>
        <dbReference type="EMBL" id="KDR40056.1"/>
    </source>
</evidence>
<dbReference type="PROSITE" id="PS51257">
    <property type="entry name" value="PROKAR_LIPOPROTEIN"/>
    <property type="match status" value="1"/>
</dbReference>
<dbReference type="PANTHER" id="PTHR43384">
    <property type="entry name" value="SEPTUM SITE-DETERMINING PROTEIN MIND HOMOLOG, CHLOROPLASTIC-RELATED"/>
    <property type="match status" value="1"/>
</dbReference>
<evidence type="ECO:0000256" key="2">
    <source>
        <dbReference type="ARBA" id="ARBA00022840"/>
    </source>
</evidence>
<comment type="caution">
    <text evidence="4">The sequence shown here is derived from an EMBL/GenBank/DDBJ whole genome shotgun (WGS) entry which is preliminary data.</text>
</comment>
<dbReference type="STRING" id="60547.GCA_000751215_05164"/>
<keyword evidence="2" id="KW-0067">ATP-binding</keyword>
<keyword evidence="4" id="KW-0282">Flagellum</keyword>
<dbReference type="GO" id="GO:0005524">
    <property type="term" value="F:ATP binding"/>
    <property type="evidence" value="ECO:0007669"/>
    <property type="project" value="UniProtKB-KW"/>
</dbReference>
<dbReference type="GO" id="GO:0016887">
    <property type="term" value="F:ATP hydrolysis activity"/>
    <property type="evidence" value="ECO:0007669"/>
    <property type="project" value="TreeGrafter"/>
</dbReference>
<name>A0A069PRY5_9BURK</name>
<organism evidence="4 5">
    <name type="scientific">Caballeronia glathei</name>
    <dbReference type="NCBI Taxonomy" id="60547"/>
    <lineage>
        <taxon>Bacteria</taxon>
        <taxon>Pseudomonadati</taxon>
        <taxon>Pseudomonadota</taxon>
        <taxon>Betaproteobacteria</taxon>
        <taxon>Burkholderiales</taxon>
        <taxon>Burkholderiaceae</taxon>
        <taxon>Caballeronia</taxon>
    </lineage>
</organism>
<protein>
    <submittedName>
        <fullName evidence="4">Flagellar biosynthesis protein FlhG</fullName>
    </submittedName>
</protein>
<keyword evidence="5" id="KW-1185">Reference proteome</keyword>
<sequence length="303" mass="31781">MDKFVLDQAEGLRRLLTRAGSRVVAVAGGPAGIGCTSAVVNLAAALSAQGKDVLVIDERHNAGSVSRLAGVNDTGALASVISGKRFLQDAVTRTPLGFSLIAAPRDERISQDAAQCRVLLDGPADIVLIDAQLDRHGALSSLAEQAHDFLIVTRVAAPAITEAYACMKRLHYAHAIGQFRVLLNHVQNDADASVAFENLSGVASRYLAVALGHAGHVAEDARVARAQELARSAVEAFPATPAARDYRRIAAELLHWPMRPAHASRRPDGQASKHAMTSATGGLTASRRAEAPAAHAMSSTASM</sequence>
<evidence type="ECO:0000313" key="5">
    <source>
        <dbReference type="Proteomes" id="UP000027466"/>
    </source>
</evidence>
<dbReference type="EMBL" id="JFHC01000047">
    <property type="protein sequence ID" value="KDR40056.1"/>
    <property type="molecule type" value="Genomic_DNA"/>
</dbReference>
<evidence type="ECO:0000256" key="1">
    <source>
        <dbReference type="ARBA" id="ARBA00022741"/>
    </source>
</evidence>
<keyword evidence="4" id="KW-0966">Cell projection</keyword>
<dbReference type="GO" id="GO:0051782">
    <property type="term" value="P:negative regulation of cell division"/>
    <property type="evidence" value="ECO:0007669"/>
    <property type="project" value="TreeGrafter"/>
</dbReference>
<reference evidence="4 5" key="1">
    <citation type="submission" date="2014-03" db="EMBL/GenBank/DDBJ databases">
        <title>Draft Genome Sequences of Four Burkholderia Strains.</title>
        <authorList>
            <person name="Liu X.Y."/>
            <person name="Li C.X."/>
            <person name="Xu J.H."/>
        </authorList>
    </citation>
    <scope>NUCLEOTIDE SEQUENCE [LARGE SCALE GENOMIC DNA]</scope>
    <source>
        <strain evidence="4 5">DSM 50014</strain>
    </source>
</reference>
<keyword evidence="4" id="KW-0969">Cilium</keyword>
<dbReference type="RefSeq" id="WP_035937204.1">
    <property type="nucleotide sequence ID" value="NZ_CADFFX010000034.1"/>
</dbReference>
<dbReference type="PANTHER" id="PTHR43384:SF6">
    <property type="entry name" value="SEPTUM SITE-DETERMINING PROTEIN MIND HOMOLOG, CHLOROPLASTIC"/>
    <property type="match status" value="1"/>
</dbReference>
<feature type="region of interest" description="Disordered" evidence="3">
    <location>
        <begin position="261"/>
        <end position="303"/>
    </location>
</feature>
<dbReference type="InterPro" id="IPR050625">
    <property type="entry name" value="ParA/MinD_ATPase"/>
</dbReference>
<dbReference type="GO" id="GO:0009898">
    <property type="term" value="C:cytoplasmic side of plasma membrane"/>
    <property type="evidence" value="ECO:0007669"/>
    <property type="project" value="TreeGrafter"/>
</dbReference>
<gene>
    <name evidence="4" type="ORF">BG61_27980</name>
</gene>
<dbReference type="AlphaFoldDB" id="A0A069PRY5"/>
<dbReference type="SUPFAM" id="SSF52540">
    <property type="entry name" value="P-loop containing nucleoside triphosphate hydrolases"/>
    <property type="match status" value="1"/>
</dbReference>
<dbReference type="Gene3D" id="3.40.50.300">
    <property type="entry name" value="P-loop containing nucleotide triphosphate hydrolases"/>
    <property type="match status" value="1"/>
</dbReference>
<dbReference type="InterPro" id="IPR027417">
    <property type="entry name" value="P-loop_NTPase"/>
</dbReference>
<proteinExistence type="predicted"/>
<dbReference type="Proteomes" id="UP000027466">
    <property type="component" value="Unassembled WGS sequence"/>
</dbReference>
<keyword evidence="1" id="KW-0547">Nucleotide-binding</keyword>
<dbReference type="GO" id="GO:0005829">
    <property type="term" value="C:cytosol"/>
    <property type="evidence" value="ECO:0007669"/>
    <property type="project" value="TreeGrafter"/>
</dbReference>
<feature type="compositionally biased region" description="Low complexity" evidence="3">
    <location>
        <begin position="291"/>
        <end position="303"/>
    </location>
</feature>
<evidence type="ECO:0000256" key="3">
    <source>
        <dbReference type="SAM" id="MobiDB-lite"/>
    </source>
</evidence>